<dbReference type="GO" id="GO:0004803">
    <property type="term" value="F:transposase activity"/>
    <property type="evidence" value="ECO:0007669"/>
    <property type="project" value="InterPro"/>
</dbReference>
<evidence type="ECO:0000313" key="4">
    <source>
        <dbReference type="Proteomes" id="UP000076983"/>
    </source>
</evidence>
<dbReference type="Proteomes" id="UP000076983">
    <property type="component" value="Unassembled WGS sequence"/>
</dbReference>
<keyword evidence="4" id="KW-1185">Reference proteome</keyword>
<comment type="caution">
    <text evidence="3">The sequence shown here is derived from an EMBL/GenBank/DDBJ whole genome shotgun (WGS) entry which is preliminary data.</text>
</comment>
<dbReference type="InterPro" id="IPR002559">
    <property type="entry name" value="Transposase_11"/>
</dbReference>
<dbReference type="GO" id="GO:0003677">
    <property type="term" value="F:DNA binding"/>
    <property type="evidence" value="ECO:0007669"/>
    <property type="project" value="InterPro"/>
</dbReference>
<keyword evidence="1" id="KW-0472">Membrane</keyword>
<name>A0A168R8Q6_9BACT</name>
<keyword evidence="1" id="KW-1133">Transmembrane helix</keyword>
<gene>
    <name evidence="3" type="ORF">MGALLINA_05390</name>
</gene>
<evidence type="ECO:0000313" key="3">
    <source>
        <dbReference type="EMBL" id="OAB48721.1"/>
    </source>
</evidence>
<dbReference type="AlphaFoldDB" id="A0A168R8Q6"/>
<organism evidence="3 4">
    <name type="scientific">Mycoplasmopsis gallinarum</name>
    <dbReference type="NCBI Taxonomy" id="29557"/>
    <lineage>
        <taxon>Bacteria</taxon>
        <taxon>Bacillati</taxon>
        <taxon>Mycoplasmatota</taxon>
        <taxon>Mycoplasmoidales</taxon>
        <taxon>Metamycoplasmataceae</taxon>
        <taxon>Mycoplasmopsis</taxon>
    </lineage>
</organism>
<sequence length="169" mass="20208">MGNKKYKFFKPVDKSGFYELDNEKILQDEKFDGYYVYETNRLDLHPDQIVDLYAKQWKVEENFRSLKSNLSLRPMYLSTWKHIIGYICICFLSLVLLKFLVFKINDLTGLSGKDKFTEYRLIEMIKNVISIEEKFNGKTIKTFNLKDTSVEESWNDYQLVQKILEKIQK</sequence>
<dbReference type="InterPro" id="IPR012337">
    <property type="entry name" value="RNaseH-like_sf"/>
</dbReference>
<evidence type="ECO:0000259" key="2">
    <source>
        <dbReference type="Pfam" id="PF01609"/>
    </source>
</evidence>
<dbReference type="SUPFAM" id="SSF53098">
    <property type="entry name" value="Ribonuclease H-like"/>
    <property type="match status" value="1"/>
</dbReference>
<accession>A0A168R8Q6</accession>
<dbReference type="PATRIC" id="fig|29557.3.peg.546"/>
<proteinExistence type="predicted"/>
<keyword evidence="1" id="KW-0812">Transmembrane</keyword>
<protein>
    <submittedName>
        <fullName evidence="3">Transposase</fullName>
    </submittedName>
</protein>
<dbReference type="EMBL" id="LVLH01000045">
    <property type="protein sequence ID" value="OAB48721.1"/>
    <property type="molecule type" value="Genomic_DNA"/>
</dbReference>
<dbReference type="GO" id="GO:0006313">
    <property type="term" value="P:DNA transposition"/>
    <property type="evidence" value="ECO:0007669"/>
    <property type="project" value="InterPro"/>
</dbReference>
<reference evidence="3 4" key="1">
    <citation type="submission" date="2016-03" db="EMBL/GenBank/DDBJ databases">
        <title>Genome sequence of Mycoplasma gallinarum strain Mgn_IPT.</title>
        <authorList>
            <person name="Yacoub E."/>
            <person name="Sirand-Pugnet P."/>
            <person name="Barre A."/>
            <person name="Maurier F."/>
            <person name="Blanchard A."/>
            <person name="Ben Abdelmoumen B.M."/>
        </authorList>
    </citation>
    <scope>NUCLEOTIDE SEQUENCE [LARGE SCALE GENOMIC DNA]</scope>
    <source>
        <strain evidence="3 4">Mgn_IPT</strain>
    </source>
</reference>
<evidence type="ECO:0000256" key="1">
    <source>
        <dbReference type="SAM" id="Phobius"/>
    </source>
</evidence>
<dbReference type="Pfam" id="PF01609">
    <property type="entry name" value="DDE_Tnp_1"/>
    <property type="match status" value="1"/>
</dbReference>
<feature type="domain" description="Transposase IS4-like" evidence="2">
    <location>
        <begin position="26"/>
        <end position="96"/>
    </location>
</feature>
<feature type="transmembrane region" description="Helical" evidence="1">
    <location>
        <begin position="83"/>
        <end position="102"/>
    </location>
</feature>